<feature type="domain" description="Rap1a immunity protein" evidence="2">
    <location>
        <begin position="23"/>
        <end position="129"/>
    </location>
</feature>
<evidence type="ECO:0000313" key="3">
    <source>
        <dbReference type="EMBL" id="BBB29153.1"/>
    </source>
</evidence>
<keyword evidence="1" id="KW-0732">Signal</keyword>
<feature type="signal peptide" evidence="1">
    <location>
        <begin position="1"/>
        <end position="21"/>
    </location>
</feature>
<dbReference type="EMBL" id="AP014546">
    <property type="protein sequence ID" value="BBB29153.1"/>
    <property type="molecule type" value="Genomic_DNA"/>
</dbReference>
<dbReference type="InterPro" id="IPR041238">
    <property type="entry name" value="Rap1a"/>
</dbReference>
<dbReference type="RefSeq" id="WP_201349782.1">
    <property type="nucleotide sequence ID" value="NZ_AP014546.1"/>
</dbReference>
<reference evidence="3 4" key="1">
    <citation type="journal article" date="2008" name="Int. J. Syst. Evol. Microbiol.">
        <title>Neptunomonas japonica sp. nov., an Osedax japonicus symbiont-like bacterium isolated from sediment adjacent to sperm whale carcasses off Kagoshima, Japan.</title>
        <authorList>
            <person name="Miyazaki M."/>
            <person name="Nogi Y."/>
            <person name="Fujiwara Y."/>
            <person name="Kawato M."/>
            <person name="Kubokawa K."/>
            <person name="Horikoshi K."/>
        </authorList>
    </citation>
    <scope>NUCLEOTIDE SEQUENCE [LARGE SCALE GENOMIC DNA]</scope>
    <source>
        <strain evidence="3 4">JAMM 1380</strain>
    </source>
</reference>
<dbReference type="KEGG" id="njp:NEJAP_1200"/>
<gene>
    <name evidence="3" type="ORF">NEJAP_1200</name>
</gene>
<name>A0A7R6PGF7_9GAMM</name>
<evidence type="ECO:0000259" key="2">
    <source>
        <dbReference type="Pfam" id="PF18602"/>
    </source>
</evidence>
<keyword evidence="4" id="KW-1185">Reference proteome</keyword>
<proteinExistence type="predicted"/>
<dbReference type="AlphaFoldDB" id="A0A7R6PGF7"/>
<evidence type="ECO:0000256" key="1">
    <source>
        <dbReference type="SAM" id="SignalP"/>
    </source>
</evidence>
<dbReference type="Pfam" id="PF18602">
    <property type="entry name" value="Rap1a"/>
    <property type="match status" value="1"/>
</dbReference>
<sequence length="136" mass="15092">MRKAISLFIFISLFSSAQAFAISAQQFYDKCHNINQSKSQETPSQAVTRALEAGSCTGYVGGVINGVNLVGNMLGQQKAVKKNFICLTKNTQIQELLYESLQYIKEHEKLSDAPVQISIYNAMTANYPCTEFSTHQ</sequence>
<organism evidence="3 4">
    <name type="scientific">Neptunomonas japonica JAMM 1380</name>
    <dbReference type="NCBI Taxonomy" id="1441457"/>
    <lineage>
        <taxon>Bacteria</taxon>
        <taxon>Pseudomonadati</taxon>
        <taxon>Pseudomonadota</taxon>
        <taxon>Gammaproteobacteria</taxon>
        <taxon>Oceanospirillales</taxon>
        <taxon>Oceanospirillaceae</taxon>
        <taxon>Neptunomonas</taxon>
    </lineage>
</organism>
<dbReference type="Proteomes" id="UP000595332">
    <property type="component" value="Chromosome"/>
</dbReference>
<accession>A0A7R6PGF7</accession>
<feature type="chain" id="PRO_5032530798" description="Rap1a immunity protein domain-containing protein" evidence="1">
    <location>
        <begin position="22"/>
        <end position="136"/>
    </location>
</feature>
<evidence type="ECO:0000313" key="4">
    <source>
        <dbReference type="Proteomes" id="UP000595332"/>
    </source>
</evidence>
<protein>
    <recommendedName>
        <fullName evidence="2">Rap1a immunity protein domain-containing protein</fullName>
    </recommendedName>
</protein>